<evidence type="ECO:0000313" key="2">
    <source>
        <dbReference type="EMBL" id="ABF90388.1"/>
    </source>
</evidence>
<reference evidence="2 3" key="1">
    <citation type="journal article" date="2006" name="Proc. Natl. Acad. Sci. U.S.A.">
        <title>Evolution of sensory complexity recorded in a myxobacterial genome.</title>
        <authorList>
            <person name="Goldman B.S."/>
            <person name="Nierman W.C."/>
            <person name="Kaiser D."/>
            <person name="Slater S.C."/>
            <person name="Durkin A.S."/>
            <person name="Eisen J.A."/>
            <person name="Ronning C.M."/>
            <person name="Barbazuk W.B."/>
            <person name="Blanchard M."/>
            <person name="Field C."/>
            <person name="Halling C."/>
            <person name="Hinkle G."/>
            <person name="Iartchuk O."/>
            <person name="Kim H.S."/>
            <person name="Mackenzie C."/>
            <person name="Madupu R."/>
            <person name="Miller N."/>
            <person name="Shvartsbeyn A."/>
            <person name="Sullivan S.A."/>
            <person name="Vaudin M."/>
            <person name="Wiegand R."/>
            <person name="Kaplan H.B."/>
        </authorList>
    </citation>
    <scope>NUCLEOTIDE SEQUENCE [LARGE SCALE GENOMIC DNA]</scope>
    <source>
        <strain evidence="3">DK1622</strain>
    </source>
</reference>
<dbReference type="EnsemblBacteria" id="ABF90388">
    <property type="protein sequence ID" value="ABF90388"/>
    <property type="gene ID" value="MXAN_2838"/>
</dbReference>
<keyword evidence="3" id="KW-1185">Reference proteome</keyword>
<proteinExistence type="predicted"/>
<evidence type="ECO:0000313" key="3">
    <source>
        <dbReference type="Proteomes" id="UP000002402"/>
    </source>
</evidence>
<feature type="compositionally biased region" description="Low complexity" evidence="1">
    <location>
        <begin position="12"/>
        <end position="26"/>
    </location>
</feature>
<dbReference type="AlphaFoldDB" id="Q1D8H4"/>
<name>Q1D8H4_MYXXD</name>
<feature type="region of interest" description="Disordered" evidence="1">
    <location>
        <begin position="1"/>
        <end position="91"/>
    </location>
</feature>
<sequence length="225" mass="23249">MLSGMGNTSPIRPGVAPRPAVAPSASRVRDSVATPPSAPESAARQPPPSRDRFEPPRSAPLVNLSGQGAAPSGGQRQRALEVTRQSPPGSVGAAIRPLLSGAVGMLGTAGHAVGALPGAVVHAVPFVGPALQASGVTRPLTRLGPAAEAYAREFGTGQVGDFYAQQRELLSQPATEANIAEFARRETEFFQRDPSAEARAFGAMFSAQDRAALIGLSARVQRQFP</sequence>
<organism evidence="2 3">
    <name type="scientific">Myxococcus xanthus (strain DK1622)</name>
    <dbReference type="NCBI Taxonomy" id="246197"/>
    <lineage>
        <taxon>Bacteria</taxon>
        <taxon>Pseudomonadati</taxon>
        <taxon>Myxococcota</taxon>
        <taxon>Myxococcia</taxon>
        <taxon>Myxococcales</taxon>
        <taxon>Cystobacterineae</taxon>
        <taxon>Myxococcaceae</taxon>
        <taxon>Myxococcus</taxon>
    </lineage>
</organism>
<protein>
    <submittedName>
        <fullName evidence="2">Uncharacterized protein</fullName>
    </submittedName>
</protein>
<feature type="compositionally biased region" description="Polar residues" evidence="1">
    <location>
        <begin position="1"/>
        <end position="10"/>
    </location>
</feature>
<dbReference type="Proteomes" id="UP000002402">
    <property type="component" value="Chromosome"/>
</dbReference>
<dbReference type="KEGG" id="mxa:MXAN_2838"/>
<accession>Q1D8H4</accession>
<evidence type="ECO:0000256" key="1">
    <source>
        <dbReference type="SAM" id="MobiDB-lite"/>
    </source>
</evidence>
<dbReference type="EMBL" id="CP000113">
    <property type="protein sequence ID" value="ABF90388.1"/>
    <property type="molecule type" value="Genomic_DNA"/>
</dbReference>
<dbReference type="HOGENOM" id="CLU_1228825_0_0_7"/>
<gene>
    <name evidence="2" type="ordered locus">MXAN_2838</name>
</gene>